<reference evidence="2 3" key="1">
    <citation type="journal article" date="2019" name="Commun. Biol.">
        <title>The bagworm genome reveals a unique fibroin gene that provides high tensile strength.</title>
        <authorList>
            <person name="Kono N."/>
            <person name="Nakamura H."/>
            <person name="Ohtoshi R."/>
            <person name="Tomita M."/>
            <person name="Numata K."/>
            <person name="Arakawa K."/>
        </authorList>
    </citation>
    <scope>NUCLEOTIDE SEQUENCE [LARGE SCALE GENOMIC DNA]</scope>
</reference>
<evidence type="ECO:0000256" key="1">
    <source>
        <dbReference type="SAM" id="MobiDB-lite"/>
    </source>
</evidence>
<feature type="compositionally biased region" description="Basic and acidic residues" evidence="1">
    <location>
        <begin position="235"/>
        <end position="246"/>
    </location>
</feature>
<keyword evidence="3" id="KW-1185">Reference proteome</keyword>
<dbReference type="Proteomes" id="UP000299102">
    <property type="component" value="Unassembled WGS sequence"/>
</dbReference>
<protein>
    <submittedName>
        <fullName evidence="2">Uncharacterized protein</fullName>
    </submittedName>
</protein>
<dbReference type="EMBL" id="BGZK01000048">
    <property type="protein sequence ID" value="GBP11825.1"/>
    <property type="molecule type" value="Genomic_DNA"/>
</dbReference>
<sequence>MVASVFGMTGRYTTIVLEVKKRSPLDGTLTIVCFLLMKKFGKDDLAVGHPLVSSYHEPYSADIVFGIRWEDLLKRTKLCRCEVSDESVATESNTNAGEMRKGRKALNLRIASLEGNSERQSFSTLYRPFWWSPSHSDDARLRPFYPHWTSADPLRSKVPQPKIEILWEGILQHAKPKRGNARFPYFPVRARRRPSANSWKTKFVNIGENRKNFLPVIGKVVRRVMVSHRRAARADTSEADGARFRNENNASRPGGAVMVL</sequence>
<dbReference type="AlphaFoldDB" id="A0A4C1TCJ0"/>
<evidence type="ECO:0000313" key="2">
    <source>
        <dbReference type="EMBL" id="GBP11825.1"/>
    </source>
</evidence>
<accession>A0A4C1TCJ0</accession>
<comment type="caution">
    <text evidence="2">The sequence shown here is derived from an EMBL/GenBank/DDBJ whole genome shotgun (WGS) entry which is preliminary data.</text>
</comment>
<organism evidence="2 3">
    <name type="scientific">Eumeta variegata</name>
    <name type="common">Bagworm moth</name>
    <name type="synonym">Eumeta japonica</name>
    <dbReference type="NCBI Taxonomy" id="151549"/>
    <lineage>
        <taxon>Eukaryota</taxon>
        <taxon>Metazoa</taxon>
        <taxon>Ecdysozoa</taxon>
        <taxon>Arthropoda</taxon>
        <taxon>Hexapoda</taxon>
        <taxon>Insecta</taxon>
        <taxon>Pterygota</taxon>
        <taxon>Neoptera</taxon>
        <taxon>Endopterygota</taxon>
        <taxon>Lepidoptera</taxon>
        <taxon>Glossata</taxon>
        <taxon>Ditrysia</taxon>
        <taxon>Tineoidea</taxon>
        <taxon>Psychidae</taxon>
        <taxon>Oiketicinae</taxon>
        <taxon>Eumeta</taxon>
    </lineage>
</organism>
<gene>
    <name evidence="2" type="ORF">EVAR_74476_1</name>
</gene>
<evidence type="ECO:0000313" key="3">
    <source>
        <dbReference type="Proteomes" id="UP000299102"/>
    </source>
</evidence>
<proteinExistence type="predicted"/>
<name>A0A4C1TCJ0_EUMVA</name>
<feature type="region of interest" description="Disordered" evidence="1">
    <location>
        <begin position="235"/>
        <end position="260"/>
    </location>
</feature>